<gene>
    <name evidence="1" type="ORF">KGD84_17665</name>
</gene>
<organism evidence="1 2">
    <name type="scientific">Nocardiopsis changdeensis</name>
    <dbReference type="NCBI Taxonomy" id="2831969"/>
    <lineage>
        <taxon>Bacteria</taxon>
        <taxon>Bacillati</taxon>
        <taxon>Actinomycetota</taxon>
        <taxon>Actinomycetes</taxon>
        <taxon>Streptosporangiales</taxon>
        <taxon>Nocardiopsidaceae</taxon>
        <taxon>Nocardiopsis</taxon>
    </lineage>
</organism>
<dbReference type="Proteomes" id="UP000676079">
    <property type="component" value="Chromosome"/>
</dbReference>
<accession>A0ABX8BDN5</accession>
<sequence length="90" mass="10048">MSIRTAPALPADYGKPTASHYDLAAAMRNTDEWVLVSGYTNRRTALNIASKIRNGVLPAYRRHIYEARAITTAEGVHETWGRYVGERGDQ</sequence>
<dbReference type="EMBL" id="CP074133">
    <property type="protein sequence ID" value="QUX20356.1"/>
    <property type="molecule type" value="Genomic_DNA"/>
</dbReference>
<proteinExistence type="predicted"/>
<reference evidence="1 2" key="1">
    <citation type="submission" date="2021-05" db="EMBL/GenBank/DDBJ databases">
        <title>Direct Submission.</title>
        <authorList>
            <person name="Li K."/>
            <person name="Gao J."/>
        </authorList>
    </citation>
    <scope>NUCLEOTIDE SEQUENCE [LARGE SCALE GENOMIC DNA]</scope>
    <source>
        <strain evidence="1 2">Mg02</strain>
    </source>
</reference>
<evidence type="ECO:0008006" key="3">
    <source>
        <dbReference type="Google" id="ProtNLM"/>
    </source>
</evidence>
<keyword evidence="2" id="KW-1185">Reference proteome</keyword>
<dbReference type="RefSeq" id="WP_220561551.1">
    <property type="nucleotide sequence ID" value="NZ_CP074133.1"/>
</dbReference>
<evidence type="ECO:0000313" key="1">
    <source>
        <dbReference type="EMBL" id="QUX20356.1"/>
    </source>
</evidence>
<evidence type="ECO:0000313" key="2">
    <source>
        <dbReference type="Proteomes" id="UP000676079"/>
    </source>
</evidence>
<name>A0ABX8BDN5_9ACTN</name>
<protein>
    <recommendedName>
        <fullName evidence="3">DUF2188 domain-containing protein</fullName>
    </recommendedName>
</protein>